<evidence type="ECO:0000256" key="5">
    <source>
        <dbReference type="ARBA" id="ARBA00022692"/>
    </source>
</evidence>
<keyword evidence="5 9" id="KW-0812">Transmembrane</keyword>
<feature type="transmembrane region" description="Helical" evidence="9">
    <location>
        <begin position="66"/>
        <end position="86"/>
    </location>
</feature>
<dbReference type="Gene3D" id="1.20.1250.20">
    <property type="entry name" value="MFS general substrate transporter like domains"/>
    <property type="match status" value="1"/>
</dbReference>
<keyword evidence="6 9" id="KW-1133">Transmembrane helix</keyword>
<evidence type="ECO:0000256" key="7">
    <source>
        <dbReference type="ARBA" id="ARBA00023136"/>
    </source>
</evidence>
<reference evidence="11 12" key="1">
    <citation type="submission" date="2015-07" db="EMBL/GenBank/DDBJ databases">
        <authorList>
            <person name="Ju K.-S."/>
            <person name="Doroghazi J.R."/>
            <person name="Metcalf W.W."/>
        </authorList>
    </citation>
    <scope>NUCLEOTIDE SEQUENCE [LARGE SCALE GENOMIC DNA]</scope>
    <source>
        <strain evidence="11 12">NRRL B-3589</strain>
    </source>
</reference>
<evidence type="ECO:0000256" key="2">
    <source>
        <dbReference type="ARBA" id="ARBA00008537"/>
    </source>
</evidence>
<feature type="transmembrane region" description="Helical" evidence="9">
    <location>
        <begin position="214"/>
        <end position="235"/>
    </location>
</feature>
<evidence type="ECO:0000256" key="1">
    <source>
        <dbReference type="ARBA" id="ARBA00004651"/>
    </source>
</evidence>
<feature type="transmembrane region" description="Helical" evidence="9">
    <location>
        <begin position="25"/>
        <end position="46"/>
    </location>
</feature>
<gene>
    <name evidence="11" type="ORF">ADK38_22670</name>
</gene>
<evidence type="ECO:0000256" key="6">
    <source>
        <dbReference type="ARBA" id="ARBA00022989"/>
    </source>
</evidence>
<dbReference type="InterPro" id="IPR011701">
    <property type="entry name" value="MFS"/>
</dbReference>
<feature type="domain" description="Major facilitator superfamily (MFS) profile" evidence="10">
    <location>
        <begin position="28"/>
        <end position="423"/>
    </location>
</feature>
<proteinExistence type="inferred from homology"/>
<evidence type="ECO:0000256" key="3">
    <source>
        <dbReference type="ARBA" id="ARBA00022448"/>
    </source>
</evidence>
<dbReference type="InterPro" id="IPR004638">
    <property type="entry name" value="EmrB-like"/>
</dbReference>
<evidence type="ECO:0000259" key="10">
    <source>
        <dbReference type="PROSITE" id="PS50850"/>
    </source>
</evidence>
<dbReference type="PANTHER" id="PTHR42718">
    <property type="entry name" value="MAJOR FACILITATOR SUPERFAMILY MULTIDRUG TRANSPORTER MFSC"/>
    <property type="match status" value="1"/>
</dbReference>
<keyword evidence="3" id="KW-0813">Transport</keyword>
<feature type="transmembrane region" description="Helical" evidence="9">
    <location>
        <begin position="182"/>
        <end position="202"/>
    </location>
</feature>
<keyword evidence="12" id="KW-1185">Reference proteome</keyword>
<dbReference type="NCBIfam" id="TIGR00711">
    <property type="entry name" value="efflux_EmrB"/>
    <property type="match status" value="1"/>
</dbReference>
<dbReference type="Proteomes" id="UP000037020">
    <property type="component" value="Unassembled WGS sequence"/>
</dbReference>
<dbReference type="EMBL" id="LGUT01001957">
    <property type="protein sequence ID" value="KOG87927.1"/>
    <property type="molecule type" value="Genomic_DNA"/>
</dbReference>
<dbReference type="InterPro" id="IPR020846">
    <property type="entry name" value="MFS_dom"/>
</dbReference>
<feature type="transmembrane region" description="Helical" evidence="9">
    <location>
        <begin position="247"/>
        <end position="268"/>
    </location>
</feature>
<name>A0ABR5J3E4_9ACTN</name>
<dbReference type="SUPFAM" id="SSF103473">
    <property type="entry name" value="MFS general substrate transporter"/>
    <property type="match status" value="1"/>
</dbReference>
<feature type="transmembrane region" description="Helical" evidence="9">
    <location>
        <begin position="93"/>
        <end position="113"/>
    </location>
</feature>
<sequence>MAASGDSGSAAGAGPGDPERLDRRVGLACGLLILGAFLALLDTTIVSVGMDRIGEHLHSPLSTIQWIGAGYMLAMAVAIPLSGWAVDRFGGRRMWMGTLALFLVASGLSGLAWSAPSLIVFRIVQGFAGGLIEPVAQTMIARTAGPRRVGRVMSLVQIPLMLAPVFGPVIGGSVMELAGWRWLFFLNLPIGAAALLLARRVLPKDRPAARPADGGFDSLGFALLSPGLGLLVYGLSQAGTGARPGSATVLVPVVLGALLLLGYAAHALRTKGAPLIDLRLFANGKFARCTVMLFMLGFTVNSGLFMIPLYDQIVRGEGPVHAGLMVAPQGLGAALVLPFVSRLTERFGARGVVPFGMALACVGTFAYTQIDAGTGPGWLAFWLFVRGVGTGATFGPALGAAYQAIGDAVAARATSALYVLLQL</sequence>
<comment type="subcellular location">
    <subcellularLocation>
        <location evidence="1">Cell membrane</location>
        <topology evidence="1">Multi-pass membrane protein</topology>
    </subcellularLocation>
</comment>
<dbReference type="Gene3D" id="1.20.1720.10">
    <property type="entry name" value="Multidrug resistance protein D"/>
    <property type="match status" value="1"/>
</dbReference>
<feature type="non-terminal residue" evidence="11">
    <location>
        <position position="423"/>
    </location>
</feature>
<dbReference type="PROSITE" id="PS50850">
    <property type="entry name" value="MFS"/>
    <property type="match status" value="1"/>
</dbReference>
<evidence type="ECO:0000256" key="9">
    <source>
        <dbReference type="SAM" id="Phobius"/>
    </source>
</evidence>
<feature type="transmembrane region" description="Helical" evidence="9">
    <location>
        <begin position="379"/>
        <end position="402"/>
    </location>
</feature>
<feature type="transmembrane region" description="Helical" evidence="9">
    <location>
        <begin position="322"/>
        <end position="340"/>
    </location>
</feature>
<evidence type="ECO:0000256" key="4">
    <source>
        <dbReference type="ARBA" id="ARBA00022475"/>
    </source>
</evidence>
<comment type="caution">
    <text evidence="11">The sequence shown here is derived from an EMBL/GenBank/DDBJ whole genome shotgun (WGS) entry which is preliminary data.</text>
</comment>
<dbReference type="InterPro" id="IPR036259">
    <property type="entry name" value="MFS_trans_sf"/>
</dbReference>
<feature type="transmembrane region" description="Helical" evidence="9">
    <location>
        <begin position="347"/>
        <end position="367"/>
    </location>
</feature>
<organism evidence="11 12">
    <name type="scientific">Streptomyces varsoviensis</name>
    <dbReference type="NCBI Taxonomy" id="67373"/>
    <lineage>
        <taxon>Bacteria</taxon>
        <taxon>Bacillati</taxon>
        <taxon>Actinomycetota</taxon>
        <taxon>Actinomycetes</taxon>
        <taxon>Kitasatosporales</taxon>
        <taxon>Streptomycetaceae</taxon>
        <taxon>Streptomyces</taxon>
    </lineage>
</organism>
<evidence type="ECO:0000313" key="12">
    <source>
        <dbReference type="Proteomes" id="UP000037020"/>
    </source>
</evidence>
<keyword evidence="8" id="KW-0046">Antibiotic resistance</keyword>
<protein>
    <recommendedName>
        <fullName evidence="10">Major facilitator superfamily (MFS) profile domain-containing protein</fullName>
    </recommendedName>
</protein>
<evidence type="ECO:0000313" key="11">
    <source>
        <dbReference type="EMBL" id="KOG87927.1"/>
    </source>
</evidence>
<keyword evidence="7 9" id="KW-0472">Membrane</keyword>
<comment type="similarity">
    <text evidence="2">Belongs to the major facilitator superfamily. EmrB family.</text>
</comment>
<evidence type="ECO:0000256" key="8">
    <source>
        <dbReference type="ARBA" id="ARBA00023251"/>
    </source>
</evidence>
<keyword evidence="4" id="KW-1003">Cell membrane</keyword>
<dbReference type="PANTHER" id="PTHR42718:SF9">
    <property type="entry name" value="MAJOR FACILITATOR SUPERFAMILY MULTIDRUG TRANSPORTER MFSC"/>
    <property type="match status" value="1"/>
</dbReference>
<accession>A0ABR5J3E4</accession>
<dbReference type="Pfam" id="PF07690">
    <property type="entry name" value="MFS_1"/>
    <property type="match status" value="1"/>
</dbReference>
<feature type="transmembrane region" description="Helical" evidence="9">
    <location>
        <begin position="289"/>
        <end position="310"/>
    </location>
</feature>